<gene>
    <name evidence="1" type="ORF">Acr_02g0013070</name>
</gene>
<dbReference type="GO" id="GO:0016874">
    <property type="term" value="F:ligase activity"/>
    <property type="evidence" value="ECO:0007669"/>
    <property type="project" value="UniProtKB-KW"/>
</dbReference>
<sequence>MSQGYGIELYFDPAMENQFYLKAMSQGYAIELYFDPAIENQVLGAWNLLAHRQISTHLIEIKSRPHITLFSCPLIDPLKLENIVKTMSYNAAVPISFTSIGTIPDDRNVLFFALTPSMALLQFHSQLCDALKKEGFEIGEDYRPGSWIPYCLVAEQVPKAQMAEAFTVLRDVKLPYYGYAMDVGLVEFSPVRKLYSTMLGTKDEE</sequence>
<dbReference type="Proteomes" id="UP000585474">
    <property type="component" value="Unassembled WGS sequence"/>
</dbReference>
<keyword evidence="2" id="KW-1185">Reference proteome</keyword>
<organism evidence="1 2">
    <name type="scientific">Actinidia rufa</name>
    <dbReference type="NCBI Taxonomy" id="165716"/>
    <lineage>
        <taxon>Eukaryota</taxon>
        <taxon>Viridiplantae</taxon>
        <taxon>Streptophyta</taxon>
        <taxon>Embryophyta</taxon>
        <taxon>Tracheophyta</taxon>
        <taxon>Spermatophyta</taxon>
        <taxon>Magnoliopsida</taxon>
        <taxon>eudicotyledons</taxon>
        <taxon>Gunneridae</taxon>
        <taxon>Pentapetalae</taxon>
        <taxon>asterids</taxon>
        <taxon>Ericales</taxon>
        <taxon>Actinidiaceae</taxon>
        <taxon>Actinidia</taxon>
    </lineage>
</organism>
<dbReference type="Pfam" id="PF13563">
    <property type="entry name" value="2_5_RNA_ligase2"/>
    <property type="match status" value="1"/>
</dbReference>
<proteinExistence type="predicted"/>
<dbReference type="AlphaFoldDB" id="A0A7J0EBN8"/>
<keyword evidence="1" id="KW-0436">Ligase</keyword>
<evidence type="ECO:0000313" key="1">
    <source>
        <dbReference type="EMBL" id="GFY83067.1"/>
    </source>
</evidence>
<dbReference type="InterPro" id="IPR009097">
    <property type="entry name" value="Cyclic_Pdiesterase"/>
</dbReference>
<dbReference type="EMBL" id="BJWL01000002">
    <property type="protein sequence ID" value="GFY83067.1"/>
    <property type="molecule type" value="Genomic_DNA"/>
</dbReference>
<dbReference type="OrthoDB" id="1754355at2759"/>
<comment type="caution">
    <text evidence="1">The sequence shown here is derived from an EMBL/GenBank/DDBJ whole genome shotgun (WGS) entry which is preliminary data.</text>
</comment>
<name>A0A7J0EBN8_9ERIC</name>
<accession>A0A7J0EBN8</accession>
<dbReference type="PANTHER" id="PTHR36039">
    <property type="match status" value="1"/>
</dbReference>
<dbReference type="PANTHER" id="PTHR36039:SF2">
    <property type="entry name" value="RNA LIGASE_CYCLIC NUCLEOTIDE PHOSPHODIESTERASE FAMILY PROTEIN"/>
    <property type="match status" value="1"/>
</dbReference>
<reference evidence="1 2" key="1">
    <citation type="submission" date="2019-07" db="EMBL/GenBank/DDBJ databases">
        <title>De Novo Assembly of kiwifruit Actinidia rufa.</title>
        <authorList>
            <person name="Sugita-Konishi S."/>
            <person name="Sato K."/>
            <person name="Mori E."/>
            <person name="Abe Y."/>
            <person name="Kisaki G."/>
            <person name="Hamano K."/>
            <person name="Suezawa K."/>
            <person name="Otani M."/>
            <person name="Fukuda T."/>
            <person name="Manabe T."/>
            <person name="Gomi K."/>
            <person name="Tabuchi M."/>
            <person name="Akimitsu K."/>
            <person name="Kataoka I."/>
        </authorList>
    </citation>
    <scope>NUCLEOTIDE SEQUENCE [LARGE SCALE GENOMIC DNA]</scope>
    <source>
        <strain evidence="2">cv. Fuchu</strain>
    </source>
</reference>
<protein>
    <submittedName>
        <fullName evidence="1">RNA ligase/cyclic nucleotide phosphodiesterase family protein</fullName>
    </submittedName>
</protein>
<evidence type="ECO:0000313" key="2">
    <source>
        <dbReference type="Proteomes" id="UP000585474"/>
    </source>
</evidence>
<dbReference type="SUPFAM" id="SSF55144">
    <property type="entry name" value="LigT-like"/>
    <property type="match status" value="1"/>
</dbReference>
<dbReference type="Gene3D" id="3.90.1140.10">
    <property type="entry name" value="Cyclic phosphodiesterase"/>
    <property type="match status" value="1"/>
</dbReference>